<dbReference type="RefSeq" id="WP_265674198.1">
    <property type="nucleotide sequence ID" value="NZ_JAKRRY010000006.1"/>
</dbReference>
<dbReference type="AlphaFoldDB" id="A0A9X3CLV0"/>
<evidence type="ECO:0000256" key="1">
    <source>
        <dbReference type="SAM" id="SignalP"/>
    </source>
</evidence>
<dbReference type="Proteomes" id="UP001155587">
    <property type="component" value="Unassembled WGS sequence"/>
</dbReference>
<keyword evidence="3" id="KW-1185">Reference proteome</keyword>
<feature type="chain" id="PRO_5040953481" description="Glycine zipper domain-containing protein" evidence="1">
    <location>
        <begin position="22"/>
        <end position="251"/>
    </location>
</feature>
<evidence type="ECO:0000313" key="2">
    <source>
        <dbReference type="EMBL" id="MCW8345792.1"/>
    </source>
</evidence>
<sequence>MNLKSKFAALSLATIVLTGCATPGETDPNEMTKQGAIGGALLGLAIGAITGDADVAAKAALVGGVAGGVSGASEDLANNRENIRAEKRDAALAAIGNQNSESTPKVWKELDNFTGKWRVTVQTHVVEPGSTTTSASGSLKKTSEAEIVLSGTDELAINANFSFTPETGYKMQINNEKSNTSVEFAGEFQASKNRYSFYPENLDAVIYEGVNASDVHMELGFVGKNIWIIDTFVVVKGEELKVQTFKFNRQS</sequence>
<evidence type="ECO:0000313" key="3">
    <source>
        <dbReference type="Proteomes" id="UP001155587"/>
    </source>
</evidence>
<reference evidence="2" key="1">
    <citation type="submission" date="2022-02" db="EMBL/GenBank/DDBJ databases">
        <title>Vibrio sp. nov, a new bacterium isolated from seawater.</title>
        <authorList>
            <person name="Yuan Y."/>
        </authorList>
    </citation>
    <scope>NUCLEOTIDE SEQUENCE</scope>
    <source>
        <strain evidence="2">ZSDZ65</strain>
    </source>
</reference>
<feature type="signal peptide" evidence="1">
    <location>
        <begin position="1"/>
        <end position="21"/>
    </location>
</feature>
<gene>
    <name evidence="2" type="ORF">MD535_07170</name>
</gene>
<evidence type="ECO:0008006" key="4">
    <source>
        <dbReference type="Google" id="ProtNLM"/>
    </source>
</evidence>
<name>A0A9X3CLV0_9VIBR</name>
<proteinExistence type="predicted"/>
<accession>A0A9X3CLV0</accession>
<comment type="caution">
    <text evidence="2">The sequence shown here is derived from an EMBL/GenBank/DDBJ whole genome shotgun (WGS) entry which is preliminary data.</text>
</comment>
<organism evidence="2 3">
    <name type="scientific">Vibrio qingdaonensis</name>
    <dbReference type="NCBI Taxonomy" id="2829491"/>
    <lineage>
        <taxon>Bacteria</taxon>
        <taxon>Pseudomonadati</taxon>
        <taxon>Pseudomonadota</taxon>
        <taxon>Gammaproteobacteria</taxon>
        <taxon>Vibrionales</taxon>
        <taxon>Vibrionaceae</taxon>
        <taxon>Vibrio</taxon>
    </lineage>
</organism>
<keyword evidence="1" id="KW-0732">Signal</keyword>
<dbReference type="EMBL" id="JAKRRY010000006">
    <property type="protein sequence ID" value="MCW8345792.1"/>
    <property type="molecule type" value="Genomic_DNA"/>
</dbReference>
<dbReference type="PROSITE" id="PS51257">
    <property type="entry name" value="PROKAR_LIPOPROTEIN"/>
    <property type="match status" value="1"/>
</dbReference>
<protein>
    <recommendedName>
        <fullName evidence="4">Glycine zipper domain-containing protein</fullName>
    </recommendedName>
</protein>